<protein>
    <recommendedName>
        <fullName evidence="1">Disease resistance protein winged helix domain-containing protein</fullName>
    </recommendedName>
</protein>
<keyword evidence="3" id="KW-1185">Reference proteome</keyword>
<dbReference type="InterPro" id="IPR044974">
    <property type="entry name" value="Disease_R_plants"/>
</dbReference>
<accession>A0A803LT83</accession>
<evidence type="ECO:0000313" key="2">
    <source>
        <dbReference type="EnsemblPlants" id="AUR62018427-RA:cds"/>
    </source>
</evidence>
<dbReference type="Gene3D" id="3.40.50.300">
    <property type="entry name" value="P-loop containing nucleotide triphosphate hydrolases"/>
    <property type="match status" value="1"/>
</dbReference>
<dbReference type="EnsemblPlants" id="AUR62018427-RA">
    <property type="protein sequence ID" value="AUR62018427-RA:cds"/>
    <property type="gene ID" value="AUR62018427"/>
</dbReference>
<feature type="domain" description="Disease resistance protein winged helix" evidence="1">
    <location>
        <begin position="344"/>
        <end position="396"/>
    </location>
</feature>
<proteinExistence type="predicted"/>
<dbReference type="InterPro" id="IPR027417">
    <property type="entry name" value="P-loop_NTPase"/>
</dbReference>
<evidence type="ECO:0000259" key="1">
    <source>
        <dbReference type="Pfam" id="PF23559"/>
    </source>
</evidence>
<dbReference type="GO" id="GO:0098542">
    <property type="term" value="P:defense response to other organism"/>
    <property type="evidence" value="ECO:0007669"/>
    <property type="project" value="TreeGrafter"/>
</dbReference>
<dbReference type="PANTHER" id="PTHR23155">
    <property type="entry name" value="DISEASE RESISTANCE PROTEIN RP"/>
    <property type="match status" value="1"/>
</dbReference>
<dbReference type="Proteomes" id="UP000596660">
    <property type="component" value="Unplaced"/>
</dbReference>
<dbReference type="InterPro" id="IPR036388">
    <property type="entry name" value="WH-like_DNA-bd_sf"/>
</dbReference>
<dbReference type="PANTHER" id="PTHR23155:SF1205">
    <property type="entry name" value="DISEASE RESISTANCE PROTEIN RPM1"/>
    <property type="match status" value="1"/>
</dbReference>
<dbReference type="Pfam" id="PF23559">
    <property type="entry name" value="WHD_DRP"/>
    <property type="match status" value="1"/>
</dbReference>
<evidence type="ECO:0000313" key="3">
    <source>
        <dbReference type="Proteomes" id="UP000596660"/>
    </source>
</evidence>
<dbReference type="InterPro" id="IPR058922">
    <property type="entry name" value="WHD_DRP"/>
</dbReference>
<reference evidence="2" key="2">
    <citation type="submission" date="2021-03" db="UniProtKB">
        <authorList>
            <consortium name="EnsemblPlants"/>
        </authorList>
    </citation>
    <scope>IDENTIFICATION</scope>
</reference>
<dbReference type="AlphaFoldDB" id="A0A803LT83"/>
<name>A0A803LT83_CHEQI</name>
<dbReference type="Gene3D" id="1.10.10.10">
    <property type="entry name" value="Winged helix-like DNA-binding domain superfamily/Winged helix DNA-binding domain"/>
    <property type="match status" value="1"/>
</dbReference>
<dbReference type="Gramene" id="AUR62018427-RA">
    <property type="protein sequence ID" value="AUR62018427-RA:cds"/>
    <property type="gene ID" value="AUR62018427"/>
</dbReference>
<sequence length="398" mass="46012">MAIELVGGVFATNVVQELIDTIKSFAHDQYHHVLSDLEIKLKNLEMSYTKVQLARDHIDGRELVNSHKHQIWVGDAMTNCYNFEDLMVDFALKTREMEGALSFLQNWCMSQEMVNLQYNLDLLSIAAANRPPKSLARMLDVTPDIDVDFKRMRDKVLSSVIVQASPETEKIIQEQGKPPQQRLFRDLSKRAKVLIVLDDLYNFPDPQEWEVFESFLFNSPLMFGVIITTRNPEVTRLVTSLSTVPMIAYHLKRLSTENIQSIILPNSLKAISLKVAENLCKGLLLVANIIRLHISSVSEDRWSSIQLSDLWDMPKLREQLFPSIELNYTNLSRSLRNCFCYLSLFPVDFHFHKEDLVRYWMSEGFIEQECPGNTYGHARLEEIGNDWFHELLSRSTII</sequence>
<reference evidence="2" key="1">
    <citation type="journal article" date="2017" name="Nature">
        <title>The genome of Chenopodium quinoa.</title>
        <authorList>
            <person name="Jarvis D.E."/>
            <person name="Ho Y.S."/>
            <person name="Lightfoot D.J."/>
            <person name="Schmoeckel S.M."/>
            <person name="Li B."/>
            <person name="Borm T.J.A."/>
            <person name="Ohyanagi H."/>
            <person name="Mineta K."/>
            <person name="Michell C.T."/>
            <person name="Saber N."/>
            <person name="Kharbatia N.M."/>
            <person name="Rupper R.R."/>
            <person name="Sharp A.R."/>
            <person name="Dally N."/>
            <person name="Boughton B.A."/>
            <person name="Woo Y.H."/>
            <person name="Gao G."/>
            <person name="Schijlen E.G.W.M."/>
            <person name="Guo X."/>
            <person name="Momin A.A."/>
            <person name="Negrao S."/>
            <person name="Al-Babili S."/>
            <person name="Gehring C."/>
            <person name="Roessner U."/>
            <person name="Jung C."/>
            <person name="Murphy K."/>
            <person name="Arold S.T."/>
            <person name="Gojobori T."/>
            <person name="van der Linden C.G."/>
            <person name="van Loo E.N."/>
            <person name="Jellen E.N."/>
            <person name="Maughan P.J."/>
            <person name="Tester M."/>
        </authorList>
    </citation>
    <scope>NUCLEOTIDE SEQUENCE [LARGE SCALE GENOMIC DNA]</scope>
    <source>
        <strain evidence="2">cv. PI 614886</strain>
    </source>
</reference>
<organism evidence="2 3">
    <name type="scientific">Chenopodium quinoa</name>
    <name type="common">Quinoa</name>
    <dbReference type="NCBI Taxonomy" id="63459"/>
    <lineage>
        <taxon>Eukaryota</taxon>
        <taxon>Viridiplantae</taxon>
        <taxon>Streptophyta</taxon>
        <taxon>Embryophyta</taxon>
        <taxon>Tracheophyta</taxon>
        <taxon>Spermatophyta</taxon>
        <taxon>Magnoliopsida</taxon>
        <taxon>eudicotyledons</taxon>
        <taxon>Gunneridae</taxon>
        <taxon>Pentapetalae</taxon>
        <taxon>Caryophyllales</taxon>
        <taxon>Chenopodiaceae</taxon>
        <taxon>Chenopodioideae</taxon>
        <taxon>Atripliceae</taxon>
        <taxon>Chenopodium</taxon>
    </lineage>
</organism>
<dbReference type="SUPFAM" id="SSF52540">
    <property type="entry name" value="P-loop containing nucleoside triphosphate hydrolases"/>
    <property type="match status" value="1"/>
</dbReference>